<comment type="caution">
    <text evidence="1">The sequence shown here is derived from an EMBL/GenBank/DDBJ whole genome shotgun (WGS) entry which is preliminary data.</text>
</comment>
<keyword evidence="2" id="KW-1185">Reference proteome</keyword>
<evidence type="ECO:0000313" key="1">
    <source>
        <dbReference type="EMBL" id="OMO93991.1"/>
    </source>
</evidence>
<sequence length="71" mass="8340">MENDLILSELIYPELKTTYRLTYSGTNFHICRSKVDFIIVENQVNYVLTEPKPTIDNPDDIVRHDKWAANQ</sequence>
<evidence type="ECO:0000313" key="2">
    <source>
        <dbReference type="Proteomes" id="UP000188268"/>
    </source>
</evidence>
<accession>A0A1R3JGS2</accession>
<reference evidence="1 2" key="1">
    <citation type="submission" date="2013-09" db="EMBL/GenBank/DDBJ databases">
        <title>Corchorus capsularis genome sequencing.</title>
        <authorList>
            <person name="Alam M."/>
            <person name="Haque M.S."/>
            <person name="Islam M.S."/>
            <person name="Emdad E.M."/>
            <person name="Islam M.M."/>
            <person name="Ahmed B."/>
            <person name="Halim A."/>
            <person name="Hossen Q.M.M."/>
            <person name="Hossain M.Z."/>
            <person name="Ahmed R."/>
            <person name="Khan M.M."/>
            <person name="Islam R."/>
            <person name="Rashid M.M."/>
            <person name="Khan S.A."/>
            <person name="Rahman M.S."/>
            <person name="Alam M."/>
        </authorList>
    </citation>
    <scope>NUCLEOTIDE SEQUENCE [LARGE SCALE GENOMIC DNA]</scope>
    <source>
        <strain evidence="2">cv. CVL-1</strain>
        <tissue evidence="1">Whole seedling</tissue>
    </source>
</reference>
<gene>
    <name evidence="1" type="ORF">CCACVL1_06236</name>
</gene>
<dbReference type="OrthoDB" id="981939at2759"/>
<dbReference type="AlphaFoldDB" id="A0A1R3JGS2"/>
<dbReference type="Proteomes" id="UP000188268">
    <property type="component" value="Unassembled WGS sequence"/>
</dbReference>
<protein>
    <submittedName>
        <fullName evidence="1">Uncharacterized protein</fullName>
    </submittedName>
</protein>
<dbReference type="Gramene" id="OMO93991">
    <property type="protein sequence ID" value="OMO93991"/>
    <property type="gene ID" value="CCACVL1_06236"/>
</dbReference>
<organism evidence="1 2">
    <name type="scientific">Corchorus capsularis</name>
    <name type="common">Jute</name>
    <dbReference type="NCBI Taxonomy" id="210143"/>
    <lineage>
        <taxon>Eukaryota</taxon>
        <taxon>Viridiplantae</taxon>
        <taxon>Streptophyta</taxon>
        <taxon>Embryophyta</taxon>
        <taxon>Tracheophyta</taxon>
        <taxon>Spermatophyta</taxon>
        <taxon>Magnoliopsida</taxon>
        <taxon>eudicotyledons</taxon>
        <taxon>Gunneridae</taxon>
        <taxon>Pentapetalae</taxon>
        <taxon>rosids</taxon>
        <taxon>malvids</taxon>
        <taxon>Malvales</taxon>
        <taxon>Malvaceae</taxon>
        <taxon>Grewioideae</taxon>
        <taxon>Apeibeae</taxon>
        <taxon>Corchorus</taxon>
    </lineage>
</organism>
<proteinExistence type="predicted"/>
<name>A0A1R3JGS2_COCAP</name>
<dbReference type="EMBL" id="AWWV01008000">
    <property type="protein sequence ID" value="OMO93991.1"/>
    <property type="molecule type" value="Genomic_DNA"/>
</dbReference>